<organism evidence="5">
    <name type="scientific">Streptococcus agalactiae</name>
    <dbReference type="NCBI Taxonomy" id="1311"/>
    <lineage>
        <taxon>Bacteria</taxon>
        <taxon>Bacillati</taxon>
        <taxon>Bacillota</taxon>
        <taxon>Bacilli</taxon>
        <taxon>Lactobacillales</taxon>
        <taxon>Streptococcaceae</taxon>
        <taxon>Streptococcus</taxon>
    </lineage>
</organism>
<gene>
    <name evidence="5" type="primary">cpsA</name>
</gene>
<dbReference type="Pfam" id="PF02916">
    <property type="entry name" value="DNA_PPF"/>
    <property type="match status" value="1"/>
</dbReference>
<keyword evidence="2" id="KW-0472">Membrane</keyword>
<evidence type="ECO:0000256" key="1">
    <source>
        <dbReference type="ARBA" id="ARBA00006068"/>
    </source>
</evidence>
<dbReference type="Pfam" id="PF03816">
    <property type="entry name" value="LytR_cpsA_psr"/>
    <property type="match status" value="1"/>
</dbReference>
<protein>
    <submittedName>
        <fullName evidence="5">Transcriptional regulator CpsA</fullName>
    </submittedName>
</protein>
<dbReference type="Gene3D" id="3.40.190.10">
    <property type="entry name" value="Periplasmic binding protein-like II"/>
    <property type="match status" value="1"/>
</dbReference>
<dbReference type="SUPFAM" id="SSF53850">
    <property type="entry name" value="Periplasmic binding protein-like II"/>
    <property type="match status" value="1"/>
</dbReference>
<evidence type="ECO:0000259" key="4">
    <source>
        <dbReference type="Pfam" id="PF03816"/>
    </source>
</evidence>
<dbReference type="InterPro" id="IPR004474">
    <property type="entry name" value="LytR_CpsA_psr"/>
</dbReference>
<evidence type="ECO:0000259" key="3">
    <source>
        <dbReference type="Pfam" id="PF02916"/>
    </source>
</evidence>
<feature type="transmembrane region" description="Helical" evidence="2">
    <location>
        <begin position="52"/>
        <end position="70"/>
    </location>
</feature>
<dbReference type="InterPro" id="IPR004190">
    <property type="entry name" value="DNA_pol_proc_fac"/>
</dbReference>
<feature type="domain" description="DNA polymerase processivity factor" evidence="3">
    <location>
        <begin position="72"/>
        <end position="187"/>
    </location>
</feature>
<keyword evidence="2" id="KW-0812">Transmembrane</keyword>
<dbReference type="GO" id="GO:0006260">
    <property type="term" value="P:DNA replication"/>
    <property type="evidence" value="ECO:0007669"/>
    <property type="project" value="InterPro"/>
</dbReference>
<dbReference type="NCBIfam" id="TIGR00350">
    <property type="entry name" value="lytR_cpsA_psr"/>
    <property type="match status" value="1"/>
</dbReference>
<dbReference type="AlphaFoldDB" id="A0A1N6LYP2"/>
<dbReference type="RefSeq" id="WP_199863049.1">
    <property type="nucleotide sequence ID" value="NZ_CAACXY010000016.1"/>
</dbReference>
<accession>A0A1N6LYP2</accession>
<feature type="transmembrane region" description="Helical" evidence="2">
    <location>
        <begin position="20"/>
        <end position="40"/>
    </location>
</feature>
<feature type="domain" description="Cell envelope-related transcriptional attenuator" evidence="4">
    <location>
        <begin position="248"/>
        <end position="394"/>
    </location>
</feature>
<sequence>MSNHSRRQQKKHSHTPLRVINLFLLVIFILLSVVSLFLMYRHHFLAFRHLNVIYGVVIVLIILASLFLCIKNKARIFTTIILVLASIFVATTLYGFKSTIDLTNNLNKTASYSEIEMSIVVPKDSKITNIEAVSKLAAPVKNDTSNITDLIEHIKSEKGISITPQKTDSYQDAYNRIKNGDSQAMVLNNAYVSLIELSTPDFKSQIKTIYTYKIKKKINRKNTNHKEGVFNIYISGIDTFGSISTVSRSDVNIIMTVNTNTHKVLLTTTPRDAYVKIPDGGGNQYDKLTHVGLYGVETSMQTLENLYDINLDYYARINFSSFLKLIDLLGGVTVYNDQAFTSKHGNFDFPVGQVTLNSEQALGFVRERYSLQGGDNDRGRNQEKVIAAIINKLASSQSVTKLNSITSQLQTSVQTNMTIDNINDLINNQLSTGQRFTVESQALTGHGSTGELPSYAMPGAQLYMMSIDQSSLSNAKSKIKNTMEE</sequence>
<name>A0A1N6LYP2_STRAG</name>
<evidence type="ECO:0000313" key="5">
    <source>
        <dbReference type="EMBL" id="SIO74022.1"/>
    </source>
</evidence>
<dbReference type="PANTHER" id="PTHR33392:SF6">
    <property type="entry name" value="POLYISOPRENYL-TEICHOIC ACID--PEPTIDOGLYCAN TEICHOIC ACID TRANSFERASE TAGU"/>
    <property type="match status" value="1"/>
</dbReference>
<reference evidence="5" key="1">
    <citation type="submission" date="2016-12" db="EMBL/GenBank/DDBJ databases">
        <title>Comparison of molecular serotyping approaches of Streptococcus agalactiae from genomic sequences.</title>
        <authorList>
            <person name="Kapatai G."/>
            <person name="Patel D."/>
            <person name="Efstratiou A."/>
            <person name="Chalker V.J."/>
        </authorList>
    </citation>
    <scope>NUCLEOTIDE SEQUENCE</scope>
    <source>
        <strain evidence="5">NCTC11080</strain>
    </source>
</reference>
<keyword evidence="2" id="KW-1133">Transmembrane helix</keyword>
<dbReference type="PANTHER" id="PTHR33392">
    <property type="entry name" value="POLYISOPRENYL-TEICHOIC ACID--PEPTIDOGLYCAN TEICHOIC ACID TRANSFERASE TAGU"/>
    <property type="match status" value="1"/>
</dbReference>
<evidence type="ECO:0000256" key="2">
    <source>
        <dbReference type="SAM" id="Phobius"/>
    </source>
</evidence>
<reference evidence="5" key="2">
    <citation type="submission" date="2016-12" db="EMBL/GenBank/DDBJ databases">
        <authorList>
            <person name="Song W.-J."/>
            <person name="Kurnit D.M."/>
        </authorList>
    </citation>
    <scope>NUCLEOTIDE SEQUENCE</scope>
    <source>
        <strain evidence="5">NCTC11080</strain>
    </source>
</reference>
<dbReference type="Gene3D" id="3.40.630.190">
    <property type="entry name" value="LCP protein"/>
    <property type="match status" value="1"/>
</dbReference>
<dbReference type="InterPro" id="IPR050922">
    <property type="entry name" value="LytR/CpsA/Psr_CW_biosynth"/>
</dbReference>
<dbReference type="EMBL" id="LT671986">
    <property type="protein sequence ID" value="SIO74022.1"/>
    <property type="molecule type" value="Genomic_DNA"/>
</dbReference>
<feature type="transmembrane region" description="Helical" evidence="2">
    <location>
        <begin position="77"/>
        <end position="96"/>
    </location>
</feature>
<comment type="similarity">
    <text evidence="1">Belongs to the LytR/CpsA/Psr (LCP) family.</text>
</comment>
<proteinExistence type="inferred from homology"/>